<sequence length="157" mass="18093">MSTDWLLFLRCHVQYLLHRHVRKRKSPVGSLTETIDSKPALHPRDARAAPQRTVTECVISSFDPTIPRCLFAVGLHYNFEACAHRAMSEISRRRHTNYFSGLGGENGPSTCHRQVECVRHETSRVPRECWPYSSPARRCPNRSQLSKARRTNLIIVR</sequence>
<name>A0A0C3NXQ4_PHLG1</name>
<dbReference type="AlphaFoldDB" id="A0A0C3NXQ4"/>
<dbReference type="EMBL" id="KN840457">
    <property type="protein sequence ID" value="KIP10194.1"/>
    <property type="molecule type" value="Genomic_DNA"/>
</dbReference>
<reference evidence="1 2" key="1">
    <citation type="journal article" date="2014" name="PLoS Genet.">
        <title>Analysis of the Phlebiopsis gigantea genome, transcriptome and secretome provides insight into its pioneer colonization strategies of wood.</title>
        <authorList>
            <person name="Hori C."/>
            <person name="Ishida T."/>
            <person name="Igarashi K."/>
            <person name="Samejima M."/>
            <person name="Suzuki H."/>
            <person name="Master E."/>
            <person name="Ferreira P."/>
            <person name="Ruiz-Duenas F.J."/>
            <person name="Held B."/>
            <person name="Canessa P."/>
            <person name="Larrondo L.F."/>
            <person name="Schmoll M."/>
            <person name="Druzhinina I.S."/>
            <person name="Kubicek C.P."/>
            <person name="Gaskell J.A."/>
            <person name="Kersten P."/>
            <person name="St John F."/>
            <person name="Glasner J."/>
            <person name="Sabat G."/>
            <person name="Splinter BonDurant S."/>
            <person name="Syed K."/>
            <person name="Yadav J."/>
            <person name="Mgbeahuruike A.C."/>
            <person name="Kovalchuk A."/>
            <person name="Asiegbu F.O."/>
            <person name="Lackner G."/>
            <person name="Hoffmeister D."/>
            <person name="Rencoret J."/>
            <person name="Gutierrez A."/>
            <person name="Sun H."/>
            <person name="Lindquist E."/>
            <person name="Barry K."/>
            <person name="Riley R."/>
            <person name="Grigoriev I.V."/>
            <person name="Henrissat B."/>
            <person name="Kues U."/>
            <person name="Berka R.M."/>
            <person name="Martinez A.T."/>
            <person name="Covert S.F."/>
            <person name="Blanchette R.A."/>
            <person name="Cullen D."/>
        </authorList>
    </citation>
    <scope>NUCLEOTIDE SEQUENCE [LARGE SCALE GENOMIC DNA]</scope>
    <source>
        <strain evidence="1 2">11061_1 CR5-6</strain>
    </source>
</reference>
<dbReference type="HOGENOM" id="CLU_1678568_0_0_1"/>
<accession>A0A0C3NXQ4</accession>
<dbReference type="Proteomes" id="UP000053257">
    <property type="component" value="Unassembled WGS sequence"/>
</dbReference>
<organism evidence="1 2">
    <name type="scientific">Phlebiopsis gigantea (strain 11061_1 CR5-6)</name>
    <name type="common">White-rot fungus</name>
    <name type="synonym">Peniophora gigantea</name>
    <dbReference type="NCBI Taxonomy" id="745531"/>
    <lineage>
        <taxon>Eukaryota</taxon>
        <taxon>Fungi</taxon>
        <taxon>Dikarya</taxon>
        <taxon>Basidiomycota</taxon>
        <taxon>Agaricomycotina</taxon>
        <taxon>Agaricomycetes</taxon>
        <taxon>Polyporales</taxon>
        <taxon>Phanerochaetaceae</taxon>
        <taxon>Phlebiopsis</taxon>
    </lineage>
</organism>
<proteinExistence type="predicted"/>
<evidence type="ECO:0000313" key="2">
    <source>
        <dbReference type="Proteomes" id="UP000053257"/>
    </source>
</evidence>
<keyword evidence="2" id="KW-1185">Reference proteome</keyword>
<protein>
    <submittedName>
        <fullName evidence="1">Uncharacterized protein</fullName>
    </submittedName>
</protein>
<evidence type="ECO:0000313" key="1">
    <source>
        <dbReference type="EMBL" id="KIP10194.1"/>
    </source>
</evidence>
<gene>
    <name evidence="1" type="ORF">PHLGIDRAFT_265618</name>
</gene>